<organism evidence="2 3">
    <name type="scientific">Pandoravirus inopinatum</name>
    <dbReference type="NCBI Taxonomy" id="1605721"/>
    <lineage>
        <taxon>Viruses</taxon>
        <taxon>Pandoravirus</taxon>
    </lineage>
</organism>
<proteinExistence type="predicted"/>
<evidence type="ECO:0000313" key="2">
    <source>
        <dbReference type="EMBL" id="AJF97596.1"/>
    </source>
</evidence>
<dbReference type="GeneID" id="23462513"/>
<dbReference type="Proteomes" id="UP000202511">
    <property type="component" value="Segment"/>
</dbReference>
<sequence>MEAQGQSTAPVAARLASLLAWLDHFLSDPVAPKRDVDFGMFLLANSGVAAEPGAESVVLRDVYVPFWTSLIQMAAEHPDAVARLPWPPTPSTAYRHATHDIYSGKHRPTISGLLEEWSTLRVPSTGGVPAEAASLAIDRIAESIETARQRDETVKPVIGRPAKPLRTPQVQRAVRPPPNNAQIYEAIRQQWSRLTHAYDERQEESHPTIRIDADTPGAVLRMLEADGYHFRREGKFLIMY</sequence>
<feature type="domain" description="DUF5848" evidence="1">
    <location>
        <begin position="39"/>
        <end position="96"/>
    </location>
</feature>
<dbReference type="Pfam" id="PF19166">
    <property type="entry name" value="DUF5848"/>
    <property type="match status" value="1"/>
</dbReference>
<dbReference type="InterPro" id="IPR043884">
    <property type="entry name" value="DUF5848"/>
</dbReference>
<accession>A0A0B5J9P0</accession>
<dbReference type="RefSeq" id="YP_009119831.1">
    <property type="nucleotide sequence ID" value="NC_026440.1"/>
</dbReference>
<dbReference type="EMBL" id="KP136319">
    <property type="protein sequence ID" value="AJF97596.1"/>
    <property type="molecule type" value="Genomic_DNA"/>
</dbReference>
<evidence type="ECO:0000259" key="1">
    <source>
        <dbReference type="Pfam" id="PF19166"/>
    </source>
</evidence>
<protein>
    <recommendedName>
        <fullName evidence="1">DUF5848 domain-containing protein</fullName>
    </recommendedName>
</protein>
<evidence type="ECO:0000313" key="3">
    <source>
        <dbReference type="Proteomes" id="UP000202511"/>
    </source>
</evidence>
<dbReference type="KEGG" id="vg:23462513"/>
<reference evidence="2 3" key="1">
    <citation type="journal article" date="2015" name="Parasitol. Res.">
        <title>Viruses in close associations with free-living amoebae.</title>
        <authorList>
            <person name="Scheid P."/>
        </authorList>
    </citation>
    <scope>NUCLEOTIDE SEQUENCE [LARGE SCALE GENOMIC DNA]</scope>
    <source>
        <strain evidence="2">KlaHel</strain>
    </source>
</reference>
<name>A0A0B5J9P0_9VIRU</name>